<evidence type="ECO:0000256" key="3">
    <source>
        <dbReference type="ARBA" id="ARBA00035643"/>
    </source>
</evidence>
<evidence type="ECO:0000256" key="4">
    <source>
        <dbReference type="SAM" id="MobiDB-lite"/>
    </source>
</evidence>
<feature type="region of interest" description="Disordered" evidence="4">
    <location>
        <begin position="258"/>
        <end position="288"/>
    </location>
</feature>
<dbReference type="PANTHER" id="PTHR36852">
    <property type="entry name" value="PROTEIN GVPL 2"/>
    <property type="match status" value="1"/>
</dbReference>
<sequence>MNELLYVYAVTRPFEVGVPAAATGVGGRPARPVEHNGLVAVVSDVRAEDFEEAPLRERLEDLEWLAATARAHESVVRAVSAVTGVVPLRLATVCRGESGVRRLLDEGHRRFTTNLDRLEGRVEWGVKLYAEPDPEPDRAPATAPAPAPGQQTQGGEEAASPGRDYLRRRLRSRQSREKSWAHADALARRLHTELSRCADGQRLHRPQSGQLARASGVNVLNAAFLVRREESDAFVGQVERLTPRDAGVRVELTGPWAPYSFADLSDQPDAPPPGRRDEQEAHEGRAGV</sequence>
<comment type="similarity">
    <text evidence="3">Belongs to the gas vesicle GvpF/GvpL family.</text>
</comment>
<evidence type="ECO:0000313" key="5">
    <source>
        <dbReference type="EMBL" id="MEV4682991.1"/>
    </source>
</evidence>
<dbReference type="Proteomes" id="UP001552521">
    <property type="component" value="Unassembled WGS sequence"/>
</dbReference>
<keyword evidence="6" id="KW-1185">Reference proteome</keyword>
<evidence type="ECO:0000256" key="2">
    <source>
        <dbReference type="ARBA" id="ARBA00035108"/>
    </source>
</evidence>
<feature type="compositionally biased region" description="Low complexity" evidence="4">
    <location>
        <begin position="139"/>
        <end position="159"/>
    </location>
</feature>
<feature type="region of interest" description="Disordered" evidence="4">
    <location>
        <begin position="130"/>
        <end position="164"/>
    </location>
</feature>
<name>A0ABV3HX77_9ACTN</name>
<reference evidence="5 6" key="1">
    <citation type="submission" date="2024-06" db="EMBL/GenBank/DDBJ databases">
        <title>The Natural Products Discovery Center: Release of the First 8490 Sequenced Strains for Exploring Actinobacteria Biosynthetic Diversity.</title>
        <authorList>
            <person name="Kalkreuter E."/>
            <person name="Kautsar S.A."/>
            <person name="Yang D."/>
            <person name="Bader C.D."/>
            <person name="Teijaro C.N."/>
            <person name="Fluegel L."/>
            <person name="Davis C.M."/>
            <person name="Simpson J.R."/>
            <person name="Lauterbach L."/>
            <person name="Steele A.D."/>
            <person name="Gui C."/>
            <person name="Meng S."/>
            <person name="Li G."/>
            <person name="Viehrig K."/>
            <person name="Ye F."/>
            <person name="Su P."/>
            <person name="Kiefer A.F."/>
            <person name="Nichols A."/>
            <person name="Cepeda A.J."/>
            <person name="Yan W."/>
            <person name="Fan B."/>
            <person name="Jiang Y."/>
            <person name="Adhikari A."/>
            <person name="Zheng C.-J."/>
            <person name="Schuster L."/>
            <person name="Cowan T.M."/>
            <person name="Smanski M.J."/>
            <person name="Chevrette M.G."/>
            <person name="De Carvalho L.P.S."/>
            <person name="Shen B."/>
        </authorList>
    </citation>
    <scope>NUCLEOTIDE SEQUENCE [LARGE SCALE GENOMIC DNA]</scope>
    <source>
        <strain evidence="5 6">NPDC049344</strain>
    </source>
</reference>
<dbReference type="EMBL" id="JBFAQK010000026">
    <property type="protein sequence ID" value="MEV4682991.1"/>
    <property type="molecule type" value="Genomic_DNA"/>
</dbReference>
<comment type="subcellular location">
    <subcellularLocation>
        <location evidence="2">Gas vesicle</location>
    </subcellularLocation>
</comment>
<dbReference type="RefSeq" id="WP_364595788.1">
    <property type="nucleotide sequence ID" value="NZ_JBFAQK010000026.1"/>
</dbReference>
<organism evidence="5 6">
    <name type="scientific">Streptomyces kurssanovii</name>
    <dbReference type="NCBI Taxonomy" id="67312"/>
    <lineage>
        <taxon>Bacteria</taxon>
        <taxon>Bacillati</taxon>
        <taxon>Actinomycetota</taxon>
        <taxon>Actinomycetes</taxon>
        <taxon>Kitasatosporales</taxon>
        <taxon>Streptomycetaceae</taxon>
        <taxon>Streptomyces</taxon>
    </lineage>
</organism>
<feature type="compositionally biased region" description="Basic and acidic residues" evidence="4">
    <location>
        <begin position="274"/>
        <end position="288"/>
    </location>
</feature>
<protein>
    <submittedName>
        <fullName evidence="5">GvpL/GvpF family gas vesicle protein</fullName>
    </submittedName>
</protein>
<comment type="caution">
    <text evidence="5">The sequence shown here is derived from an EMBL/GenBank/DDBJ whole genome shotgun (WGS) entry which is preliminary data.</text>
</comment>
<evidence type="ECO:0000313" key="6">
    <source>
        <dbReference type="Proteomes" id="UP001552521"/>
    </source>
</evidence>
<keyword evidence="1" id="KW-0304">Gas vesicle</keyword>
<evidence type="ECO:0000256" key="1">
    <source>
        <dbReference type="ARBA" id="ARBA00022987"/>
    </source>
</evidence>
<proteinExistence type="inferred from homology"/>
<accession>A0ABV3HX77</accession>
<dbReference type="Pfam" id="PF06386">
    <property type="entry name" value="GvpL_GvpF"/>
    <property type="match status" value="1"/>
</dbReference>
<gene>
    <name evidence="5" type="ORF">AB0K36_19635</name>
</gene>
<dbReference type="PANTHER" id="PTHR36852:SF1">
    <property type="entry name" value="PROTEIN GVPL 2"/>
    <property type="match status" value="1"/>
</dbReference>
<dbReference type="InterPro" id="IPR009430">
    <property type="entry name" value="GvpL/GvpF"/>
</dbReference>